<evidence type="ECO:0000313" key="1">
    <source>
        <dbReference type="EMBL" id="CAE2209677.1"/>
    </source>
</evidence>
<proteinExistence type="predicted"/>
<name>A0A7S4M9Z9_9EUKA</name>
<protein>
    <recommendedName>
        <fullName evidence="2">Band 7 domain-containing protein</fullName>
    </recommendedName>
</protein>
<organism evidence="1">
    <name type="scientific">Prymnesium polylepis</name>
    <dbReference type="NCBI Taxonomy" id="72548"/>
    <lineage>
        <taxon>Eukaryota</taxon>
        <taxon>Haptista</taxon>
        <taxon>Haptophyta</taxon>
        <taxon>Prymnesiophyceae</taxon>
        <taxon>Prymnesiales</taxon>
        <taxon>Prymnesiaceae</taxon>
        <taxon>Prymnesium</taxon>
    </lineage>
</organism>
<dbReference type="AlphaFoldDB" id="A0A7S4M9Z9"/>
<gene>
    <name evidence="1" type="ORF">CPOL0286_LOCUS6288</name>
</gene>
<reference evidence="1" key="1">
    <citation type="submission" date="2021-01" db="EMBL/GenBank/DDBJ databases">
        <authorList>
            <person name="Corre E."/>
            <person name="Pelletier E."/>
            <person name="Niang G."/>
            <person name="Scheremetjew M."/>
            <person name="Finn R."/>
            <person name="Kale V."/>
            <person name="Holt S."/>
            <person name="Cochrane G."/>
            <person name="Meng A."/>
            <person name="Brown T."/>
            <person name="Cohen L."/>
        </authorList>
    </citation>
    <scope>NUCLEOTIDE SEQUENCE</scope>
    <source>
        <strain evidence="1">UIO037</strain>
    </source>
</reference>
<sequence>MKVLDAFKLGANEALVVYREEHSGDGLECPTTAAGTTSTSSVKPIVSEKGNQVIRTIVKGPAVYIPEANEWVHTFSWHGSVTNGKGSQTGRPGDEKQPHALTFQKLRCMPDQMYFTVRDVRTSDDAQIQIHLMIFFELIDIERMLNATNDPIGDFLNALSADVMTFGAANTYESMLQRTTTLGDVSTYPTVNDRARDIGFRLLKVVYRGYSTSQQLQAMHDEAIAKRTRLRLQQDTAMVEQQERAMSLRCRQERSHQEQEVAEAEARHALTLLSLREEQMRTAKDSEHAQALRHTMEAAETDVKALALKHSEELRKFGSLKEMGVDLTKYLCTVGDRLPDQHIRIDSATPTAVHMEMAKKPEAAKSAPAKKGILGI</sequence>
<evidence type="ECO:0008006" key="2">
    <source>
        <dbReference type="Google" id="ProtNLM"/>
    </source>
</evidence>
<accession>A0A7S4M9Z9</accession>
<dbReference type="EMBL" id="HBKO01013915">
    <property type="protein sequence ID" value="CAE2209677.1"/>
    <property type="molecule type" value="Transcribed_RNA"/>
</dbReference>